<dbReference type="Ensembl" id="ENSNBRT00000022454.1">
    <property type="protein sequence ID" value="ENSNBRP00000021869.1"/>
    <property type="gene ID" value="ENSNBRG00000016764.1"/>
</dbReference>
<proteinExistence type="predicted"/>
<dbReference type="Bgee" id="ENSNBRG00000016764">
    <property type="expression patterns" value="Expressed in heart and 2 other cell types or tissues"/>
</dbReference>
<dbReference type="STRING" id="32507.ENSNBRP00000021869"/>
<reference evidence="1" key="1">
    <citation type="submission" date="2025-08" db="UniProtKB">
        <authorList>
            <consortium name="Ensembl"/>
        </authorList>
    </citation>
    <scope>IDENTIFICATION</scope>
</reference>
<dbReference type="Proteomes" id="UP000261580">
    <property type="component" value="Unassembled WGS sequence"/>
</dbReference>
<organism evidence="1 2">
    <name type="scientific">Neolamprologus brichardi</name>
    <name type="common">Fairy cichlid</name>
    <name type="synonym">Lamprologus brichardi</name>
    <dbReference type="NCBI Taxonomy" id="32507"/>
    <lineage>
        <taxon>Eukaryota</taxon>
        <taxon>Metazoa</taxon>
        <taxon>Chordata</taxon>
        <taxon>Craniata</taxon>
        <taxon>Vertebrata</taxon>
        <taxon>Euteleostomi</taxon>
        <taxon>Actinopterygii</taxon>
        <taxon>Neopterygii</taxon>
        <taxon>Teleostei</taxon>
        <taxon>Neoteleostei</taxon>
        <taxon>Acanthomorphata</taxon>
        <taxon>Ovalentaria</taxon>
        <taxon>Cichlomorphae</taxon>
        <taxon>Cichliformes</taxon>
        <taxon>Cichlidae</taxon>
        <taxon>African cichlids</taxon>
        <taxon>Pseudocrenilabrinae</taxon>
        <taxon>Lamprologini</taxon>
        <taxon>Neolamprologus</taxon>
    </lineage>
</organism>
<accession>A0A3Q4MXJ7</accession>
<reference evidence="1" key="2">
    <citation type="submission" date="2025-09" db="UniProtKB">
        <authorList>
            <consortium name="Ensembl"/>
        </authorList>
    </citation>
    <scope>IDENTIFICATION</scope>
</reference>
<protein>
    <submittedName>
        <fullName evidence="1">Uncharacterized protein</fullName>
    </submittedName>
</protein>
<dbReference type="GeneTree" id="ENSGT00940000182309"/>
<name>A0A3Q4MXJ7_NEOBR</name>
<dbReference type="GO" id="GO:0047631">
    <property type="term" value="F:ADP-ribose diphosphatase activity"/>
    <property type="evidence" value="ECO:0007669"/>
    <property type="project" value="InterPro"/>
</dbReference>
<evidence type="ECO:0000313" key="2">
    <source>
        <dbReference type="Proteomes" id="UP000261580"/>
    </source>
</evidence>
<dbReference type="PANTHER" id="PTHR13030">
    <property type="entry name" value="NUDIX HYDROLASE"/>
    <property type="match status" value="1"/>
</dbReference>
<evidence type="ECO:0000313" key="1">
    <source>
        <dbReference type="Ensembl" id="ENSNBRP00000021869.1"/>
    </source>
</evidence>
<dbReference type="Gene3D" id="3.90.79.10">
    <property type="entry name" value="Nucleoside Triphosphate Pyrophosphohydrolase"/>
    <property type="match status" value="1"/>
</dbReference>
<dbReference type="AlphaFoldDB" id="A0A3Q4MXJ7"/>
<dbReference type="InterPro" id="IPR039989">
    <property type="entry name" value="NUDT9"/>
</dbReference>
<sequence>MKDRYLVSARQDGFHVNSRQFSYPNSKLTRFPVPEEKVPWEVLKLFFSTTKSPVVMNGNPGGRTGISGRGALSCLGPNLSVELVITRWRDSEKSVLEYLAVSEKCLNHSREKGSILPGLKLYINMISINLNTDNAWVEMTVLNIHLDRKSQVMVDINNTVTSSVLHNGALQWQEVSSKATLGSNQRESLRLAAALHNRKF</sequence>
<dbReference type="PANTHER" id="PTHR13030:SF8">
    <property type="entry name" value="ADP-RIBOSE PYROPHOSPHATASE, MITOCHONDRIAL"/>
    <property type="match status" value="1"/>
</dbReference>
<keyword evidence="2" id="KW-1185">Reference proteome</keyword>